<feature type="region of interest" description="Disordered" evidence="6">
    <location>
        <begin position="143"/>
        <end position="199"/>
    </location>
</feature>
<dbReference type="InterPro" id="IPR014722">
    <property type="entry name" value="Rib_uL2_dom2"/>
</dbReference>
<keyword evidence="3" id="KW-0689">Ribosomal protein</keyword>
<dbReference type="OrthoDB" id="563959at2759"/>
<dbReference type="InterPro" id="IPR014726">
    <property type="entry name" value="Ribosomal_uL2_dom3"/>
</dbReference>
<comment type="subcellular location">
    <subcellularLocation>
        <location evidence="1">Mitochondrion</location>
    </subcellularLocation>
</comment>
<sequence>MALWRARAVSSTLFNRLLGGHFSAIISTTTACRTLSTDVGGASNQLFHYDVNSQFGRCMPLADMHIQAKIHSIEMHPGQGGKLVRAPGTYAKILKEPTSRCLVRLPSGVEKWIDSKCRATIGTVPSEGNKPKKLYKAGQNRWLGRRPTVRGVAMNPVDHPHGGGEGKSKSSGSHGKGSRTPWGKPTKGGYKTGPNKRRK</sequence>
<evidence type="ECO:0000256" key="4">
    <source>
        <dbReference type="ARBA" id="ARBA00023128"/>
    </source>
</evidence>
<keyword evidence="4" id="KW-0496">Mitochondrion</keyword>
<feature type="domain" description="Large ribosomal subunit protein uL2 C-terminal" evidence="7">
    <location>
        <begin position="53"/>
        <end position="185"/>
    </location>
</feature>
<dbReference type="SMART" id="SM01382">
    <property type="entry name" value="Ribosomal_L2_C"/>
    <property type="match status" value="1"/>
</dbReference>
<gene>
    <name evidence="8" type="ORF">PRUPE_3G126000</name>
</gene>
<feature type="compositionally biased region" description="Basic and acidic residues" evidence="6">
    <location>
        <begin position="158"/>
        <end position="168"/>
    </location>
</feature>
<keyword evidence="5" id="KW-0687">Ribonucleoprotein</keyword>
<dbReference type="PROSITE" id="PS00467">
    <property type="entry name" value="RIBOSOMAL_L2"/>
    <property type="match status" value="1"/>
</dbReference>
<feature type="compositionally biased region" description="Low complexity" evidence="6">
    <location>
        <begin position="169"/>
        <end position="193"/>
    </location>
</feature>
<evidence type="ECO:0000313" key="9">
    <source>
        <dbReference type="Proteomes" id="UP000006882"/>
    </source>
</evidence>
<dbReference type="SMR" id="A0A251PZ66"/>
<evidence type="ECO:0000256" key="1">
    <source>
        <dbReference type="ARBA" id="ARBA00004173"/>
    </source>
</evidence>
<dbReference type="AlphaFoldDB" id="A0A251PZ66"/>
<evidence type="ECO:0000256" key="5">
    <source>
        <dbReference type="ARBA" id="ARBA00023274"/>
    </source>
</evidence>
<dbReference type="GO" id="GO:0005762">
    <property type="term" value="C:mitochondrial large ribosomal subunit"/>
    <property type="evidence" value="ECO:0000318"/>
    <property type="project" value="GO_Central"/>
</dbReference>
<dbReference type="Gene3D" id="2.30.30.30">
    <property type="match status" value="1"/>
</dbReference>
<comment type="similarity">
    <text evidence="2">Belongs to the universal ribosomal protein uL2 family.</text>
</comment>
<dbReference type="SUPFAM" id="SSF50104">
    <property type="entry name" value="Translation proteins SH3-like domain"/>
    <property type="match status" value="1"/>
</dbReference>
<name>A0A251PZ66_PRUPE</name>
<keyword evidence="9" id="KW-1185">Reference proteome</keyword>
<protein>
    <recommendedName>
        <fullName evidence="7">Large ribosomal subunit protein uL2 C-terminal domain-containing protein</fullName>
    </recommendedName>
</protein>
<dbReference type="Gene3D" id="4.10.950.10">
    <property type="entry name" value="Ribosomal protein L2, domain 3"/>
    <property type="match status" value="1"/>
</dbReference>
<dbReference type="EMBL" id="CM007653">
    <property type="protein sequence ID" value="ONI16864.1"/>
    <property type="molecule type" value="Genomic_DNA"/>
</dbReference>
<dbReference type="PANTHER" id="PTHR13691">
    <property type="entry name" value="RIBOSOMAL PROTEIN L2"/>
    <property type="match status" value="1"/>
</dbReference>
<evidence type="ECO:0000313" key="8">
    <source>
        <dbReference type="EMBL" id="ONI16864.1"/>
    </source>
</evidence>
<dbReference type="Pfam" id="PF03947">
    <property type="entry name" value="Ribosomal_L2_C"/>
    <property type="match status" value="1"/>
</dbReference>
<dbReference type="InterPro" id="IPR002171">
    <property type="entry name" value="Ribosomal_uL2"/>
</dbReference>
<dbReference type="GO" id="GO:0003723">
    <property type="term" value="F:RNA binding"/>
    <property type="evidence" value="ECO:0000318"/>
    <property type="project" value="GO_Central"/>
</dbReference>
<dbReference type="Proteomes" id="UP000006882">
    <property type="component" value="Chromosome G3"/>
</dbReference>
<evidence type="ECO:0000259" key="7">
    <source>
        <dbReference type="SMART" id="SM01382"/>
    </source>
</evidence>
<organism evidence="8 9">
    <name type="scientific">Prunus persica</name>
    <name type="common">Peach</name>
    <name type="synonym">Amygdalus persica</name>
    <dbReference type="NCBI Taxonomy" id="3760"/>
    <lineage>
        <taxon>Eukaryota</taxon>
        <taxon>Viridiplantae</taxon>
        <taxon>Streptophyta</taxon>
        <taxon>Embryophyta</taxon>
        <taxon>Tracheophyta</taxon>
        <taxon>Spermatophyta</taxon>
        <taxon>Magnoliopsida</taxon>
        <taxon>eudicotyledons</taxon>
        <taxon>Gunneridae</taxon>
        <taxon>Pentapetalae</taxon>
        <taxon>rosids</taxon>
        <taxon>fabids</taxon>
        <taxon>Rosales</taxon>
        <taxon>Rosaceae</taxon>
        <taxon>Amygdaloideae</taxon>
        <taxon>Amygdaleae</taxon>
        <taxon>Prunus</taxon>
    </lineage>
</organism>
<accession>A0A251PZ66</accession>
<evidence type="ECO:0000256" key="2">
    <source>
        <dbReference type="ARBA" id="ARBA00005636"/>
    </source>
</evidence>
<proteinExistence type="inferred from homology"/>
<dbReference type="FunFam" id="4.10.950.10:FF:000001">
    <property type="entry name" value="50S ribosomal protein L2"/>
    <property type="match status" value="1"/>
</dbReference>
<dbReference type="STRING" id="3760.A0A251PZ66"/>
<evidence type="ECO:0000256" key="6">
    <source>
        <dbReference type="SAM" id="MobiDB-lite"/>
    </source>
</evidence>
<reference evidence="8 9" key="1">
    <citation type="journal article" date="2013" name="Nat. Genet.">
        <title>The high-quality draft genome of peach (Prunus persica) identifies unique patterns of genetic diversity, domestication and genome evolution.</title>
        <authorList>
            <consortium name="International Peach Genome Initiative"/>
            <person name="Verde I."/>
            <person name="Abbott A.G."/>
            <person name="Scalabrin S."/>
            <person name="Jung S."/>
            <person name="Shu S."/>
            <person name="Marroni F."/>
            <person name="Zhebentyayeva T."/>
            <person name="Dettori M.T."/>
            <person name="Grimwood J."/>
            <person name="Cattonaro F."/>
            <person name="Zuccolo A."/>
            <person name="Rossini L."/>
            <person name="Jenkins J."/>
            <person name="Vendramin E."/>
            <person name="Meisel L.A."/>
            <person name="Decroocq V."/>
            <person name="Sosinski B."/>
            <person name="Prochnik S."/>
            <person name="Mitros T."/>
            <person name="Policriti A."/>
            <person name="Cipriani G."/>
            <person name="Dondini L."/>
            <person name="Ficklin S."/>
            <person name="Goodstein D.M."/>
            <person name="Xuan P."/>
            <person name="Del Fabbro C."/>
            <person name="Aramini V."/>
            <person name="Copetti D."/>
            <person name="Gonzalez S."/>
            <person name="Horner D.S."/>
            <person name="Falchi R."/>
            <person name="Lucas S."/>
            <person name="Mica E."/>
            <person name="Maldonado J."/>
            <person name="Lazzari B."/>
            <person name="Bielenberg D."/>
            <person name="Pirona R."/>
            <person name="Miculan M."/>
            <person name="Barakat A."/>
            <person name="Testolin R."/>
            <person name="Stella A."/>
            <person name="Tartarini S."/>
            <person name="Tonutti P."/>
            <person name="Arus P."/>
            <person name="Orellana A."/>
            <person name="Wells C."/>
            <person name="Main D."/>
            <person name="Vizzotto G."/>
            <person name="Silva H."/>
            <person name="Salamini F."/>
            <person name="Schmutz J."/>
            <person name="Morgante M."/>
            <person name="Rokhsar D.S."/>
        </authorList>
    </citation>
    <scope>NUCLEOTIDE SEQUENCE [LARGE SCALE GENOMIC DNA]</scope>
    <source>
        <strain evidence="9">cv. Nemared</strain>
    </source>
</reference>
<dbReference type="InterPro" id="IPR022669">
    <property type="entry name" value="Ribosomal_uL2_C"/>
</dbReference>
<dbReference type="Gramene" id="ONI16864">
    <property type="protein sequence ID" value="ONI16864"/>
    <property type="gene ID" value="PRUPE_3G126000"/>
</dbReference>
<dbReference type="GO" id="GO:0003735">
    <property type="term" value="F:structural constituent of ribosome"/>
    <property type="evidence" value="ECO:0000318"/>
    <property type="project" value="GO_Central"/>
</dbReference>
<dbReference type="InterPro" id="IPR022671">
    <property type="entry name" value="Ribosomal_uL2_CS"/>
</dbReference>
<dbReference type="GO" id="GO:0032543">
    <property type="term" value="P:mitochondrial translation"/>
    <property type="evidence" value="ECO:0000318"/>
    <property type="project" value="GO_Central"/>
</dbReference>
<dbReference type="PROSITE" id="PS51257">
    <property type="entry name" value="PROKAR_LIPOPROTEIN"/>
    <property type="match status" value="1"/>
</dbReference>
<dbReference type="InterPro" id="IPR008991">
    <property type="entry name" value="Translation_prot_SH3-like_sf"/>
</dbReference>
<dbReference type="PANTHER" id="PTHR13691:SF72">
    <property type="entry name" value="EXPRESSED PROTEIN"/>
    <property type="match status" value="1"/>
</dbReference>
<evidence type="ECO:0000256" key="3">
    <source>
        <dbReference type="ARBA" id="ARBA00022980"/>
    </source>
</evidence>